<feature type="repeat" description="TPR" evidence="1">
    <location>
        <begin position="87"/>
        <end position="120"/>
    </location>
</feature>
<dbReference type="CDD" id="cd24142">
    <property type="entry name" value="ACL4-like"/>
    <property type="match status" value="1"/>
</dbReference>
<evidence type="ECO:0000256" key="1">
    <source>
        <dbReference type="PROSITE-ProRule" id="PRU00339"/>
    </source>
</evidence>
<dbReference type="Ensembl" id="ENSOKIT00005019282.1">
    <property type="protein sequence ID" value="ENSOKIP00005018069.1"/>
    <property type="gene ID" value="ENSOKIG00005008046.1"/>
</dbReference>
<dbReference type="Pfam" id="PF13181">
    <property type="entry name" value="TPR_8"/>
    <property type="match status" value="1"/>
</dbReference>
<dbReference type="GO" id="GO:0035091">
    <property type="term" value="F:phosphatidylinositol binding"/>
    <property type="evidence" value="ECO:0007669"/>
    <property type="project" value="TreeGrafter"/>
</dbReference>
<dbReference type="AlphaFoldDB" id="A0A8C7DFX7"/>
<accession>A0A8C7DFX7</accession>
<name>A0A8C7DFX7_ONCKI</name>
<organism evidence="4 5">
    <name type="scientific">Oncorhynchus kisutch</name>
    <name type="common">Coho salmon</name>
    <name type="synonym">Salmo kisutch</name>
    <dbReference type="NCBI Taxonomy" id="8019"/>
    <lineage>
        <taxon>Eukaryota</taxon>
        <taxon>Metazoa</taxon>
        <taxon>Chordata</taxon>
        <taxon>Craniata</taxon>
        <taxon>Vertebrata</taxon>
        <taxon>Euteleostomi</taxon>
        <taxon>Actinopterygii</taxon>
        <taxon>Neopterygii</taxon>
        <taxon>Teleostei</taxon>
        <taxon>Protacanthopterygii</taxon>
        <taxon>Salmoniformes</taxon>
        <taxon>Salmonidae</taxon>
        <taxon>Salmoninae</taxon>
        <taxon>Oncorhynchus</taxon>
    </lineage>
</organism>
<evidence type="ECO:0000313" key="4">
    <source>
        <dbReference type="Ensembl" id="ENSOKIP00005018069.1"/>
    </source>
</evidence>
<dbReference type="PANTHER" id="PTHR28654">
    <property type="entry name" value="AXIN INTERACTOR, DORSALIZATION-ASSOCIATED PROTEIN"/>
    <property type="match status" value="1"/>
</dbReference>
<dbReference type="Gene3D" id="1.25.40.10">
    <property type="entry name" value="Tetratricopeptide repeat domain"/>
    <property type="match status" value="2"/>
</dbReference>
<proteinExistence type="predicted"/>
<keyword evidence="2" id="KW-0175">Coiled coil</keyword>
<keyword evidence="5" id="KW-1185">Reference proteome</keyword>
<feature type="region of interest" description="Disordered" evidence="3">
    <location>
        <begin position="385"/>
        <end position="420"/>
    </location>
</feature>
<gene>
    <name evidence="4" type="primary">si:dkey-12j5.1</name>
</gene>
<evidence type="ECO:0000313" key="5">
    <source>
        <dbReference type="Proteomes" id="UP000694557"/>
    </source>
</evidence>
<dbReference type="GO" id="GO:0048264">
    <property type="term" value="P:determination of ventral identity"/>
    <property type="evidence" value="ECO:0007669"/>
    <property type="project" value="TreeGrafter"/>
</dbReference>
<dbReference type="GO" id="GO:0016020">
    <property type="term" value="C:membrane"/>
    <property type="evidence" value="ECO:0007669"/>
    <property type="project" value="TreeGrafter"/>
</dbReference>
<protein>
    <submittedName>
        <fullName evidence="4">Si:dkey-12j5.1</fullName>
    </submittedName>
</protein>
<feature type="region of interest" description="Disordered" evidence="3">
    <location>
        <begin position="1"/>
        <end position="43"/>
    </location>
</feature>
<feature type="compositionally biased region" description="Acidic residues" evidence="3">
    <location>
        <begin position="389"/>
        <end position="420"/>
    </location>
</feature>
<keyword evidence="1" id="KW-0802">TPR repeat</keyword>
<feature type="coiled-coil region" evidence="2">
    <location>
        <begin position="327"/>
        <end position="361"/>
    </location>
</feature>
<feature type="compositionally biased region" description="Basic residues" evidence="3">
    <location>
        <begin position="1"/>
        <end position="17"/>
    </location>
</feature>
<dbReference type="Proteomes" id="UP000694557">
    <property type="component" value="Unassembled WGS sequence"/>
</dbReference>
<evidence type="ECO:0000256" key="3">
    <source>
        <dbReference type="SAM" id="MobiDB-lite"/>
    </source>
</evidence>
<sequence length="420" mass="47689">MGGQTKGKKKSKARRKDPRSNEGSGLAGLSPQDRMKLKMQEKAKKKTAEKYTVEQLLEKTEECMDSLEFEMAGRFCQRALEVEPDNLLTLDLLGHIHSELGDTQRAKEVFLHAVQLSPEEGHSKYMSLGQIHTGQEAVQYYTKGVQILLCMLEKHAQATAGAGAEAAASPLQDSGSEIPIARHVCVAYCSVAEIYFTDLCMEERAGDQCREAIERALTYQPDNPEALQLMASYLFSTEKNQEGKEYLMRSVDAWLPALKQSEAPPSREDIEEEHTQSDIPPYESRITTAKLLIEAEEYETAVDVLEGLLEEDDEVVQVWYLSGWVCYLQMEERRREEREESDEEREECEALKEAARSYLTKAKKLYVKLRCDDRPILEHMEQLLVELGGETEGEEEETDPALDEDFEPSSDDEEEDAMEH</sequence>
<dbReference type="GeneTree" id="ENSGT00410000028469"/>
<dbReference type="SUPFAM" id="SSF48452">
    <property type="entry name" value="TPR-like"/>
    <property type="match status" value="1"/>
</dbReference>
<feature type="compositionally biased region" description="Basic and acidic residues" evidence="3">
    <location>
        <begin position="33"/>
        <end position="43"/>
    </location>
</feature>
<evidence type="ECO:0000256" key="2">
    <source>
        <dbReference type="SAM" id="Coils"/>
    </source>
</evidence>
<dbReference type="InterPro" id="IPR019734">
    <property type="entry name" value="TPR_rpt"/>
</dbReference>
<dbReference type="PANTHER" id="PTHR28654:SF1">
    <property type="entry name" value="AXIN INTERACTOR, DORSALIZATION-ASSOCIATED PROTEIN"/>
    <property type="match status" value="1"/>
</dbReference>
<reference evidence="4" key="2">
    <citation type="submission" date="2025-09" db="UniProtKB">
        <authorList>
            <consortium name="Ensembl"/>
        </authorList>
    </citation>
    <scope>IDENTIFICATION</scope>
</reference>
<dbReference type="InterPro" id="IPR011990">
    <property type="entry name" value="TPR-like_helical_dom_sf"/>
</dbReference>
<reference evidence="4" key="1">
    <citation type="submission" date="2025-08" db="UniProtKB">
        <authorList>
            <consortium name="Ensembl"/>
        </authorList>
    </citation>
    <scope>IDENTIFICATION</scope>
</reference>
<dbReference type="PROSITE" id="PS50005">
    <property type="entry name" value="TPR"/>
    <property type="match status" value="1"/>
</dbReference>